<dbReference type="PANTHER" id="PTHR14226:SF64">
    <property type="entry name" value="PNPLA DOMAIN-CONTAINING PROTEIN"/>
    <property type="match status" value="1"/>
</dbReference>
<evidence type="ECO:0000256" key="1">
    <source>
        <dbReference type="ARBA" id="ARBA00022801"/>
    </source>
</evidence>
<feature type="short sequence motif" description="GXSXG" evidence="4">
    <location>
        <begin position="96"/>
        <end position="100"/>
    </location>
</feature>
<dbReference type="SUPFAM" id="SSF52151">
    <property type="entry name" value="FabD/lysophospholipase-like"/>
    <property type="match status" value="1"/>
</dbReference>
<evidence type="ECO:0000313" key="7">
    <source>
        <dbReference type="Proteomes" id="UP000432464"/>
    </source>
</evidence>
<keyword evidence="2 4" id="KW-0442">Lipid degradation</keyword>
<dbReference type="Proteomes" id="UP000432464">
    <property type="component" value="Unassembled WGS sequence"/>
</dbReference>
<dbReference type="Gene3D" id="3.40.1090.10">
    <property type="entry name" value="Cytosolic phospholipase A2 catalytic domain"/>
    <property type="match status" value="2"/>
</dbReference>
<comment type="caution">
    <text evidence="6">The sequence shown here is derived from an EMBL/GenBank/DDBJ whole genome shotgun (WGS) entry which is preliminary data.</text>
</comment>
<dbReference type="AlphaFoldDB" id="A0A6I3KY69"/>
<name>A0A6I3KY69_9NOCA</name>
<comment type="caution">
    <text evidence="4">Lacks conserved residue(s) required for the propagation of feature annotation.</text>
</comment>
<keyword evidence="3 4" id="KW-0443">Lipid metabolism</keyword>
<feature type="active site" description="Proton acceptor" evidence="4">
    <location>
        <position position="220"/>
    </location>
</feature>
<dbReference type="PROSITE" id="PS51635">
    <property type="entry name" value="PNPLA"/>
    <property type="match status" value="1"/>
</dbReference>
<feature type="domain" description="PNPLA" evidence="5">
    <location>
        <begin position="63"/>
        <end position="233"/>
    </location>
</feature>
<accession>A0A6I3KY69</accession>
<proteinExistence type="predicted"/>
<dbReference type="GO" id="GO:0016787">
    <property type="term" value="F:hydrolase activity"/>
    <property type="evidence" value="ECO:0007669"/>
    <property type="project" value="UniProtKB-UniRule"/>
</dbReference>
<evidence type="ECO:0000256" key="4">
    <source>
        <dbReference type="PROSITE-ProRule" id="PRU01161"/>
    </source>
</evidence>
<dbReference type="InterPro" id="IPR002641">
    <property type="entry name" value="PNPLA_dom"/>
</dbReference>
<keyword evidence="7" id="KW-1185">Reference proteome</keyword>
<keyword evidence="1 4" id="KW-0378">Hydrolase</keyword>
<dbReference type="InterPro" id="IPR037483">
    <property type="entry name" value="YjjU-like"/>
</dbReference>
<reference evidence="6 7" key="1">
    <citation type="submission" date="2019-11" db="EMBL/GenBank/DDBJ databases">
        <title>Nocardia sp. nov. CT2-14 isolated from soil.</title>
        <authorList>
            <person name="Kanchanasin P."/>
            <person name="Tanasupawat S."/>
            <person name="Yuki M."/>
            <person name="Kudo T."/>
        </authorList>
    </citation>
    <scope>NUCLEOTIDE SEQUENCE [LARGE SCALE GENOMIC DNA]</scope>
    <source>
        <strain evidence="6 7">CT2-14</strain>
    </source>
</reference>
<organism evidence="6 7">
    <name type="scientific">Nocardia aurantiaca</name>
    <dbReference type="NCBI Taxonomy" id="2675850"/>
    <lineage>
        <taxon>Bacteria</taxon>
        <taxon>Bacillati</taxon>
        <taxon>Actinomycetota</taxon>
        <taxon>Actinomycetes</taxon>
        <taxon>Mycobacteriales</taxon>
        <taxon>Nocardiaceae</taxon>
        <taxon>Nocardia</taxon>
    </lineage>
</organism>
<dbReference type="Pfam" id="PF01734">
    <property type="entry name" value="Patatin"/>
    <property type="match status" value="1"/>
</dbReference>
<dbReference type="PANTHER" id="PTHR14226">
    <property type="entry name" value="NEUROPATHY TARGET ESTERASE/SWISS CHEESE D.MELANOGASTER"/>
    <property type="match status" value="1"/>
</dbReference>
<dbReference type="EMBL" id="WMBB01000003">
    <property type="protein sequence ID" value="MTE12449.1"/>
    <property type="molecule type" value="Genomic_DNA"/>
</dbReference>
<evidence type="ECO:0000313" key="6">
    <source>
        <dbReference type="EMBL" id="MTE12449.1"/>
    </source>
</evidence>
<evidence type="ECO:0000256" key="3">
    <source>
        <dbReference type="ARBA" id="ARBA00023098"/>
    </source>
</evidence>
<sequence>MIHREIDVSNRVVYSNGRTDRPPRWEPSVPDHDRALGVGELIAHRHREGSTPGQRTDSHRLALVIEGGSSRGAYSHGMAMAIEELGVLPCFDAVYGASAGALNAAWLLCGRAVDSRRAWHPEVINRVINPVRALRGGTVVDTEYLVHTVYERIVPMDFPAILANSVTFHPIATDADTGAAVDLHPELSDVGSVQAALRASTCLPILAGRPVRIGARRYVDAGLSESIPVPTALAQGATHVLVLRTRRAGETMRPPSTVESRVVARFLARHAPGTVGPWLERVQRHHNDERDLESDPAVLQIRPPHSAPDIGRIDRDPAVLQQALTLGRAATARTLSAYLTPKLSA</sequence>
<dbReference type="InterPro" id="IPR050301">
    <property type="entry name" value="NTE"/>
</dbReference>
<dbReference type="InterPro" id="IPR016035">
    <property type="entry name" value="Acyl_Trfase/lysoPLipase"/>
</dbReference>
<dbReference type="CDD" id="cd07208">
    <property type="entry name" value="Pat_hypo_Ecoli_yjju_like"/>
    <property type="match status" value="1"/>
</dbReference>
<gene>
    <name evidence="6" type="ORF">GLP40_06590</name>
</gene>
<protein>
    <submittedName>
        <fullName evidence="6">Patatin family protein</fullName>
    </submittedName>
</protein>
<evidence type="ECO:0000259" key="5">
    <source>
        <dbReference type="PROSITE" id="PS51635"/>
    </source>
</evidence>
<dbReference type="GO" id="GO:0016042">
    <property type="term" value="P:lipid catabolic process"/>
    <property type="evidence" value="ECO:0007669"/>
    <property type="project" value="UniProtKB-UniRule"/>
</dbReference>
<feature type="active site" description="Nucleophile" evidence="4">
    <location>
        <position position="98"/>
    </location>
</feature>
<evidence type="ECO:0000256" key="2">
    <source>
        <dbReference type="ARBA" id="ARBA00022963"/>
    </source>
</evidence>